<reference evidence="7 8" key="1">
    <citation type="submission" date="2024-02" db="EMBL/GenBank/DDBJ databases">
        <authorList>
            <person name="Chen Y."/>
            <person name="Shah S."/>
            <person name="Dougan E. K."/>
            <person name="Thang M."/>
            <person name="Chan C."/>
        </authorList>
    </citation>
    <scope>NUCLEOTIDE SEQUENCE [LARGE SCALE GENOMIC DNA]</scope>
</reference>
<evidence type="ECO:0000259" key="6">
    <source>
        <dbReference type="PROSITE" id="PS50199"/>
    </source>
</evidence>
<accession>A0ABP0N6A2</accession>
<dbReference type="InterPro" id="IPR036443">
    <property type="entry name" value="Znf_RanBP2_sf"/>
</dbReference>
<feature type="region of interest" description="Disordered" evidence="5">
    <location>
        <begin position="30"/>
        <end position="51"/>
    </location>
</feature>
<sequence length="127" mass="13313">PGSWVCQKCTLQNADGVDVCEACGKPRAQVPAPKVAPKGPKAKASKRSEAWRPANHLLASKGYTAKASAPVRRGASWVVAKGDFVRGSCRLVLDASLARGDPAAVATLGGKDLWERVALTGQRVYSS</sequence>
<gene>
    <name evidence="7" type="ORF">CCMP2556_LOCUS29227</name>
</gene>
<dbReference type="EMBL" id="CAXAMN010021417">
    <property type="protein sequence ID" value="CAK9059322.1"/>
    <property type="molecule type" value="Genomic_DNA"/>
</dbReference>
<dbReference type="Gene3D" id="4.10.1060.10">
    <property type="entry name" value="Zinc finger, RanBP2-type"/>
    <property type="match status" value="1"/>
</dbReference>
<evidence type="ECO:0000256" key="3">
    <source>
        <dbReference type="ARBA" id="ARBA00022833"/>
    </source>
</evidence>
<evidence type="ECO:0000256" key="5">
    <source>
        <dbReference type="SAM" id="MobiDB-lite"/>
    </source>
</evidence>
<dbReference type="SMART" id="SM00547">
    <property type="entry name" value="ZnF_RBZ"/>
    <property type="match status" value="1"/>
</dbReference>
<proteinExistence type="predicted"/>
<feature type="compositionally biased region" description="Low complexity" evidence="5">
    <location>
        <begin position="30"/>
        <end position="39"/>
    </location>
</feature>
<evidence type="ECO:0000256" key="4">
    <source>
        <dbReference type="PROSITE-ProRule" id="PRU00322"/>
    </source>
</evidence>
<keyword evidence="8" id="KW-1185">Reference proteome</keyword>
<comment type="caution">
    <text evidence="7">The sequence shown here is derived from an EMBL/GenBank/DDBJ whole genome shotgun (WGS) entry which is preliminary data.</text>
</comment>
<dbReference type="PROSITE" id="PS50199">
    <property type="entry name" value="ZF_RANBP2_2"/>
    <property type="match status" value="1"/>
</dbReference>
<name>A0ABP0N6A2_9DINO</name>
<keyword evidence="3" id="KW-0862">Zinc</keyword>
<evidence type="ECO:0000313" key="7">
    <source>
        <dbReference type="EMBL" id="CAK9059322.1"/>
    </source>
</evidence>
<evidence type="ECO:0000256" key="1">
    <source>
        <dbReference type="ARBA" id="ARBA00022723"/>
    </source>
</evidence>
<feature type="domain" description="RanBP2-type" evidence="6">
    <location>
        <begin position="1"/>
        <end position="29"/>
    </location>
</feature>
<organism evidence="7 8">
    <name type="scientific">Durusdinium trenchii</name>
    <dbReference type="NCBI Taxonomy" id="1381693"/>
    <lineage>
        <taxon>Eukaryota</taxon>
        <taxon>Sar</taxon>
        <taxon>Alveolata</taxon>
        <taxon>Dinophyceae</taxon>
        <taxon>Suessiales</taxon>
        <taxon>Symbiodiniaceae</taxon>
        <taxon>Durusdinium</taxon>
    </lineage>
</organism>
<dbReference type="InterPro" id="IPR001876">
    <property type="entry name" value="Znf_RanBP2"/>
</dbReference>
<keyword evidence="1" id="KW-0479">Metal-binding</keyword>
<feature type="non-terminal residue" evidence="7">
    <location>
        <position position="1"/>
    </location>
</feature>
<evidence type="ECO:0000256" key="2">
    <source>
        <dbReference type="ARBA" id="ARBA00022771"/>
    </source>
</evidence>
<evidence type="ECO:0000313" key="8">
    <source>
        <dbReference type="Proteomes" id="UP001642484"/>
    </source>
</evidence>
<keyword evidence="2 4" id="KW-0863">Zinc-finger</keyword>
<dbReference type="SUPFAM" id="SSF90209">
    <property type="entry name" value="Ran binding protein zinc finger-like"/>
    <property type="match status" value="1"/>
</dbReference>
<protein>
    <recommendedName>
        <fullName evidence="6">RanBP2-type domain-containing protein</fullName>
    </recommendedName>
</protein>
<dbReference type="PROSITE" id="PS01358">
    <property type="entry name" value="ZF_RANBP2_1"/>
    <property type="match status" value="1"/>
</dbReference>
<dbReference type="Proteomes" id="UP001642484">
    <property type="component" value="Unassembled WGS sequence"/>
</dbReference>